<sequence>MEWPINSSQRRRDQLQGSLSTDPFSFPIPTPGSTQGIASISTEPTISHSSPNHGFPNDANINTWAPTSSGLNHSLAAMDAHLQNHSQGPCHPDLRDSACVQPSILDDFLHPRTFPFHNLMNIDGNTNVNTSSIASGRDVARQQPVEPSLGSAPNLQCKWQGCRSSTRFNRVNDLIRHIKTIHISPSAYPCLEDNCSCLGFLTVMMLSYLRSLWLQICSILYLSAAVFAEDDPKYDPTSNFRPQNVTDLTVLYSWVGSGSSVVDFPSLEVKFDDQSANLTLDGYYYADTHVKPTPDDGPDGQLTSSPNKAVGHVQMRFHGVLDAYHSDVLVLNSLTPSWLRTVGFGNNSANVGYGSGGSVLNVPWVGGVGVAFFVVVVMVL</sequence>
<organism evidence="3 4">
    <name type="scientific">Aspergillus nanangensis</name>
    <dbReference type="NCBI Taxonomy" id="2582783"/>
    <lineage>
        <taxon>Eukaryota</taxon>
        <taxon>Fungi</taxon>
        <taxon>Dikarya</taxon>
        <taxon>Ascomycota</taxon>
        <taxon>Pezizomycotina</taxon>
        <taxon>Eurotiomycetes</taxon>
        <taxon>Eurotiomycetidae</taxon>
        <taxon>Eurotiales</taxon>
        <taxon>Aspergillaceae</taxon>
        <taxon>Aspergillus</taxon>
        <taxon>Aspergillus subgen. Circumdati</taxon>
    </lineage>
</organism>
<keyword evidence="2" id="KW-0812">Transmembrane</keyword>
<comment type="caution">
    <text evidence="3">The sequence shown here is derived from an EMBL/GenBank/DDBJ whole genome shotgun (WGS) entry which is preliminary data.</text>
</comment>
<keyword evidence="4" id="KW-1185">Reference proteome</keyword>
<evidence type="ECO:0000313" key="4">
    <source>
        <dbReference type="Proteomes" id="UP001194746"/>
    </source>
</evidence>
<reference evidence="3" key="2">
    <citation type="submission" date="2020-02" db="EMBL/GenBank/DDBJ databases">
        <authorList>
            <person name="Gilchrist C.L.M."/>
            <person name="Chooi Y.-H."/>
        </authorList>
    </citation>
    <scope>NUCLEOTIDE SEQUENCE</scope>
    <source>
        <strain evidence="3">MST-FP2251</strain>
    </source>
</reference>
<dbReference type="AlphaFoldDB" id="A0AAD4GQA7"/>
<dbReference type="EMBL" id="VCAU01000098">
    <property type="protein sequence ID" value="KAF9885311.1"/>
    <property type="molecule type" value="Genomic_DNA"/>
</dbReference>
<name>A0AAD4GQA7_ASPNN</name>
<evidence type="ECO:0000313" key="3">
    <source>
        <dbReference type="EMBL" id="KAF9885311.1"/>
    </source>
</evidence>
<dbReference type="Gene3D" id="3.30.160.60">
    <property type="entry name" value="Classic Zinc Finger"/>
    <property type="match status" value="1"/>
</dbReference>
<feature type="transmembrane region" description="Helical" evidence="2">
    <location>
        <begin position="362"/>
        <end position="379"/>
    </location>
</feature>
<feature type="region of interest" description="Disordered" evidence="1">
    <location>
        <begin position="1"/>
        <end position="38"/>
    </location>
</feature>
<reference evidence="3" key="1">
    <citation type="journal article" date="2019" name="Beilstein J. Org. Chem.">
        <title>Nanangenines: drimane sesquiterpenoids as the dominant metabolite cohort of a novel Australian fungus, Aspergillus nanangensis.</title>
        <authorList>
            <person name="Lacey H.J."/>
            <person name="Gilchrist C.L.M."/>
            <person name="Crombie A."/>
            <person name="Kalaitzis J.A."/>
            <person name="Vuong D."/>
            <person name="Rutledge P.J."/>
            <person name="Turner P."/>
            <person name="Pitt J.I."/>
            <person name="Lacey E."/>
            <person name="Chooi Y.H."/>
            <person name="Piggott A.M."/>
        </authorList>
    </citation>
    <scope>NUCLEOTIDE SEQUENCE</scope>
    <source>
        <strain evidence="3">MST-FP2251</strain>
    </source>
</reference>
<dbReference type="Proteomes" id="UP001194746">
    <property type="component" value="Unassembled WGS sequence"/>
</dbReference>
<protein>
    <submittedName>
        <fullName evidence="3">Uncharacterized protein</fullName>
    </submittedName>
</protein>
<keyword evidence="2" id="KW-0472">Membrane</keyword>
<gene>
    <name evidence="3" type="ORF">FE257_013028</name>
</gene>
<keyword evidence="2" id="KW-1133">Transmembrane helix</keyword>
<evidence type="ECO:0000256" key="2">
    <source>
        <dbReference type="SAM" id="Phobius"/>
    </source>
</evidence>
<accession>A0AAD4GQA7</accession>
<evidence type="ECO:0000256" key="1">
    <source>
        <dbReference type="SAM" id="MobiDB-lite"/>
    </source>
</evidence>
<proteinExistence type="predicted"/>